<dbReference type="Pfam" id="PF02746">
    <property type="entry name" value="MR_MLE_N"/>
    <property type="match status" value="1"/>
</dbReference>
<dbReference type="Gene3D" id="3.20.20.120">
    <property type="entry name" value="Enolase-like C-terminal domain"/>
    <property type="match status" value="1"/>
</dbReference>
<dbReference type="GO" id="GO:0009063">
    <property type="term" value="P:amino acid catabolic process"/>
    <property type="evidence" value="ECO:0007669"/>
    <property type="project" value="InterPro"/>
</dbReference>
<sequence>MKISRVTATPLNVPLHIDLMGVDKKTSLATCYVEVETDTGIVGHGFTSITEEDVVAQVVNGVIAPNLIGDDPLLHERIWEKIYWTTMPRGQTGYAAHALAAVDLALWDIKGKALDMPVWKLLGGARERVPVYATFGFGFFDREQLAAAAKKWVADGFRRLKMTVASEAIKHKNDRPIMDAIREDAKRVQAVREAVGSDIEIFIDANCNLDLYHATKLVEMIKPYNISFFEEPLTQNDVPGMAQLRRNTGMALACGQNEGLLYRFRDLLSAEAIDYAQPNVCITGGFTQCVKIAGLAASHNVLVANGGAWSYHNMHLQAGVANGSLVEHHYLAVELYKMLYTGLIAPKDSWLTLPDKPGLGFEPNRDAIAEIAKLPLSQGRAKG</sequence>
<gene>
    <name evidence="4" type="ORF">CAK95_24095</name>
</gene>
<keyword evidence="3" id="KW-0460">Magnesium</keyword>
<dbReference type="PANTHER" id="PTHR13794:SF58">
    <property type="entry name" value="MITOCHONDRIAL ENOLASE SUPERFAMILY MEMBER 1"/>
    <property type="match status" value="1"/>
</dbReference>
<dbReference type="InterPro" id="IPR036849">
    <property type="entry name" value="Enolase-like_C_sf"/>
</dbReference>
<accession>A0A1W6ZWT7</accession>
<dbReference type="EMBL" id="CP021112">
    <property type="protein sequence ID" value="ARQ01834.1"/>
    <property type="molecule type" value="Genomic_DNA"/>
</dbReference>
<dbReference type="InterPro" id="IPR013342">
    <property type="entry name" value="Mandelate_racemase_C"/>
</dbReference>
<dbReference type="GO" id="GO:0016052">
    <property type="term" value="P:carbohydrate catabolic process"/>
    <property type="evidence" value="ECO:0007669"/>
    <property type="project" value="TreeGrafter"/>
</dbReference>
<reference evidence="4 5" key="1">
    <citation type="submission" date="2017-05" db="EMBL/GenBank/DDBJ databases">
        <title>Full genome sequence of Pseudorhodoplanes sinuspersici.</title>
        <authorList>
            <person name="Dastgheib S.M.M."/>
            <person name="Shavandi M."/>
            <person name="Tirandaz H."/>
        </authorList>
    </citation>
    <scope>NUCLEOTIDE SEQUENCE [LARGE SCALE GENOMIC DNA]</scope>
    <source>
        <strain evidence="4 5">RIPI110</strain>
    </source>
</reference>
<protein>
    <submittedName>
        <fullName evidence="4">Mandelate racemase</fullName>
    </submittedName>
</protein>
<dbReference type="InterPro" id="IPR029017">
    <property type="entry name" value="Enolase-like_N"/>
</dbReference>
<dbReference type="KEGG" id="psin:CAK95_24095"/>
<evidence type="ECO:0000256" key="3">
    <source>
        <dbReference type="ARBA" id="ARBA00022842"/>
    </source>
</evidence>
<dbReference type="SUPFAM" id="SSF51604">
    <property type="entry name" value="Enolase C-terminal domain-like"/>
    <property type="match status" value="1"/>
</dbReference>
<organism evidence="4 5">
    <name type="scientific">Pseudorhodoplanes sinuspersici</name>
    <dbReference type="NCBI Taxonomy" id="1235591"/>
    <lineage>
        <taxon>Bacteria</taxon>
        <taxon>Pseudomonadati</taxon>
        <taxon>Pseudomonadota</taxon>
        <taxon>Alphaproteobacteria</taxon>
        <taxon>Hyphomicrobiales</taxon>
        <taxon>Pseudorhodoplanes</taxon>
    </lineage>
</organism>
<dbReference type="InterPro" id="IPR029065">
    <property type="entry name" value="Enolase_C-like"/>
</dbReference>
<dbReference type="SUPFAM" id="SSF54826">
    <property type="entry name" value="Enolase N-terminal domain-like"/>
    <property type="match status" value="1"/>
</dbReference>
<evidence type="ECO:0000313" key="5">
    <source>
        <dbReference type="Proteomes" id="UP000194137"/>
    </source>
</evidence>
<name>A0A1W6ZWT7_9HYPH</name>
<evidence type="ECO:0000313" key="4">
    <source>
        <dbReference type="EMBL" id="ARQ01834.1"/>
    </source>
</evidence>
<dbReference type="CDD" id="cd03316">
    <property type="entry name" value="MR_like"/>
    <property type="match status" value="1"/>
</dbReference>
<dbReference type="Gene3D" id="3.30.390.10">
    <property type="entry name" value="Enolase-like, N-terminal domain"/>
    <property type="match status" value="1"/>
</dbReference>
<dbReference type="AlphaFoldDB" id="A0A1W6ZWT7"/>
<dbReference type="OrthoDB" id="9802699at2"/>
<dbReference type="GO" id="GO:0016836">
    <property type="term" value="F:hydro-lyase activity"/>
    <property type="evidence" value="ECO:0007669"/>
    <property type="project" value="TreeGrafter"/>
</dbReference>
<dbReference type="SFLD" id="SFLDS00001">
    <property type="entry name" value="Enolase"/>
    <property type="match status" value="1"/>
</dbReference>
<dbReference type="RefSeq" id="WP_086090228.1">
    <property type="nucleotide sequence ID" value="NZ_CP021112.1"/>
</dbReference>
<dbReference type="PROSITE" id="PS00908">
    <property type="entry name" value="MR_MLE_1"/>
    <property type="match status" value="1"/>
</dbReference>
<dbReference type="InterPro" id="IPR018110">
    <property type="entry name" value="Mandel_Rmase/mucon_lact_enz_CS"/>
</dbReference>
<dbReference type="Proteomes" id="UP000194137">
    <property type="component" value="Chromosome"/>
</dbReference>
<dbReference type="GO" id="GO:0000287">
    <property type="term" value="F:magnesium ion binding"/>
    <property type="evidence" value="ECO:0007669"/>
    <property type="project" value="TreeGrafter"/>
</dbReference>
<proteinExistence type="predicted"/>
<dbReference type="SMART" id="SM00922">
    <property type="entry name" value="MR_MLE"/>
    <property type="match status" value="1"/>
</dbReference>
<evidence type="ECO:0000256" key="2">
    <source>
        <dbReference type="ARBA" id="ARBA00022723"/>
    </source>
</evidence>
<keyword evidence="5" id="KW-1185">Reference proteome</keyword>
<dbReference type="Pfam" id="PF13378">
    <property type="entry name" value="MR_MLE_C"/>
    <property type="match status" value="1"/>
</dbReference>
<evidence type="ECO:0000256" key="1">
    <source>
        <dbReference type="ARBA" id="ARBA00001946"/>
    </source>
</evidence>
<keyword evidence="2" id="KW-0479">Metal-binding</keyword>
<dbReference type="PANTHER" id="PTHR13794">
    <property type="entry name" value="ENOLASE SUPERFAMILY, MANDELATE RACEMASE"/>
    <property type="match status" value="1"/>
</dbReference>
<dbReference type="STRING" id="1235591.CAK95_24095"/>
<dbReference type="InterPro" id="IPR046945">
    <property type="entry name" value="RHMD-like"/>
</dbReference>
<comment type="cofactor">
    <cofactor evidence="1">
        <name>Mg(2+)</name>
        <dbReference type="ChEBI" id="CHEBI:18420"/>
    </cofactor>
</comment>
<dbReference type="InterPro" id="IPR013341">
    <property type="entry name" value="Mandelate_racemase_N_dom"/>
</dbReference>